<reference evidence="4 5" key="1">
    <citation type="journal article" date="2019" name="Mol. Ecol. Resour.">
        <title>Chromosome-level genome assembly of Triplophysa tibetana, a fish adapted to the harsh high-altitude environment of the Tibetan Plateau.</title>
        <authorList>
            <person name="Yang X."/>
            <person name="Liu H."/>
            <person name="Ma Z."/>
            <person name="Zou Y."/>
            <person name="Zou M."/>
            <person name="Mao Y."/>
            <person name="Li X."/>
            <person name="Wang H."/>
            <person name="Chen T."/>
            <person name="Wang W."/>
            <person name="Yang R."/>
        </authorList>
    </citation>
    <scope>NUCLEOTIDE SEQUENCE [LARGE SCALE GENOMIC DNA]</scope>
    <source>
        <strain evidence="4">TTIB1903HZAU</strain>
        <tissue evidence="4">Muscle</tissue>
    </source>
</reference>
<keyword evidence="1" id="KW-0863">Zinc-finger</keyword>
<organism evidence="4 5">
    <name type="scientific">Triplophysa tibetana</name>
    <dbReference type="NCBI Taxonomy" id="1572043"/>
    <lineage>
        <taxon>Eukaryota</taxon>
        <taxon>Metazoa</taxon>
        <taxon>Chordata</taxon>
        <taxon>Craniata</taxon>
        <taxon>Vertebrata</taxon>
        <taxon>Euteleostomi</taxon>
        <taxon>Actinopterygii</taxon>
        <taxon>Neopterygii</taxon>
        <taxon>Teleostei</taxon>
        <taxon>Ostariophysi</taxon>
        <taxon>Cypriniformes</taxon>
        <taxon>Nemacheilidae</taxon>
        <taxon>Triplophysa</taxon>
    </lineage>
</organism>
<keyword evidence="1" id="KW-0862">Zinc</keyword>
<dbReference type="Gene3D" id="3.30.160.60">
    <property type="entry name" value="Classic Zinc Finger"/>
    <property type="match status" value="1"/>
</dbReference>
<dbReference type="SUPFAM" id="SSF57667">
    <property type="entry name" value="beta-beta-alpha zinc fingers"/>
    <property type="match status" value="1"/>
</dbReference>
<sequence length="929" mass="102233">MRSQQSFMSFLSKDEVVPTKDNDRLCCAKCRFSTKDMDLFQRHVSHHKEVTFSCALCSHVSYSITESQKHVVSHTGSYPYRCSFCSYGAVRRDYMVKHIQRIHKRSAEKGFFTNFDEITPSCGHPSVTDTHSPSGWPEGTEHCMNPSTASQSKGNAHVEYLSGSQPRTSISKTSSGHSYLTCSTTRQSVANTTLAQTQFTGAAPSYTSNASYSLGNTIQVVPRSRQENGNLSSSLVSGDSQVGKVGCSKPILETPSQKAALTRVPTGCTEPHLKSQRGGVPERLIHAKSIPKIKVQLPVEMTSPLRPLLNMPSGALTQRTVTTQNGQADHRVSQSVTGTNSLTSQKKSLTAVLFNSQVKHSERTPMVSTQREQATEKSSRMRTTPIILRRSPAKKASPLSNVQVELLAPLNQPIEHNKPLTVSCPEEINIPAGCLVELVEVKNVNGTRELELRLVPPNGTPQDLKYTVDGPKPVAAGKEMSFKCQVSTESTASPSMSLTGQTAKHQPLSTCSVQSVRKTQVKPQRSSDTAGQTANKQNQKSNGPAFKPSVAACEGAEVSSEGLPVISSVFSLCPTPTSTASVSQFVSEFNSSTLQTNGPLFKLQRELKIISDDESKMAAMKASKGNVRSVVCSISIKKEEETEEKPKFEDMQIKESKTELETVKNSKTTATCGQENTTPNTLEKCSNLYARDLNDDPNVTNSPTAGMPSNKKNVTDKDKQDSESQTGNDLEQRKYPKVALMRIPSSLLEPNKKVPETPPQEESLTARPVLYCKLTEQNMSSGHEGAIKLILKRDFPKDQKQHAPPRKKHKKGKTRKHKSVSLNFQRFLSKDHELILTPLKEDQLVKLPGPNQPVVVLNHPSPSVQMVSVAVQTLKNFKWIRSFHHSQEQTEVPVSKQPSLKMKLKKVTGQKYRVIELLVRGLSEKLLNV</sequence>
<feature type="region of interest" description="Disordered" evidence="2">
    <location>
        <begin position="360"/>
        <end position="382"/>
    </location>
</feature>
<evidence type="ECO:0000313" key="5">
    <source>
        <dbReference type="Proteomes" id="UP000324632"/>
    </source>
</evidence>
<proteinExistence type="predicted"/>
<dbReference type="SMART" id="SM00355">
    <property type="entry name" value="ZnF_C2H2"/>
    <property type="match status" value="3"/>
</dbReference>
<feature type="region of interest" description="Disordered" evidence="2">
    <location>
        <begin position="659"/>
        <end position="737"/>
    </location>
</feature>
<dbReference type="InterPro" id="IPR013087">
    <property type="entry name" value="Znf_C2H2_type"/>
</dbReference>
<dbReference type="Proteomes" id="UP000324632">
    <property type="component" value="Chromosome 17"/>
</dbReference>
<name>A0A5A9NLE1_9TELE</name>
<feature type="domain" description="C2H2-type" evidence="3">
    <location>
        <begin position="52"/>
        <end position="79"/>
    </location>
</feature>
<evidence type="ECO:0000259" key="3">
    <source>
        <dbReference type="PROSITE" id="PS50157"/>
    </source>
</evidence>
<feature type="compositionally biased region" description="Polar residues" evidence="2">
    <location>
        <begin position="665"/>
        <end position="684"/>
    </location>
</feature>
<dbReference type="GO" id="GO:0008270">
    <property type="term" value="F:zinc ion binding"/>
    <property type="evidence" value="ECO:0007669"/>
    <property type="project" value="UniProtKB-KW"/>
</dbReference>
<keyword evidence="5" id="KW-1185">Reference proteome</keyword>
<feature type="region of interest" description="Disordered" evidence="2">
    <location>
        <begin position="794"/>
        <end position="819"/>
    </location>
</feature>
<feature type="region of interest" description="Disordered" evidence="2">
    <location>
        <begin position="743"/>
        <end position="762"/>
    </location>
</feature>
<evidence type="ECO:0000256" key="2">
    <source>
        <dbReference type="SAM" id="MobiDB-lite"/>
    </source>
</evidence>
<dbReference type="EMBL" id="SOYY01000017">
    <property type="protein sequence ID" value="KAA0709819.1"/>
    <property type="molecule type" value="Genomic_DNA"/>
</dbReference>
<evidence type="ECO:0000313" key="4">
    <source>
        <dbReference type="EMBL" id="KAA0709819.1"/>
    </source>
</evidence>
<feature type="region of interest" description="Disordered" evidence="2">
    <location>
        <begin position="486"/>
        <end position="548"/>
    </location>
</feature>
<keyword evidence="1" id="KW-0479">Metal-binding</keyword>
<evidence type="ECO:0000256" key="1">
    <source>
        <dbReference type="PROSITE-ProRule" id="PRU00042"/>
    </source>
</evidence>
<dbReference type="AlphaFoldDB" id="A0A5A9NLE1"/>
<gene>
    <name evidence="4" type="ORF">E1301_Tti023456</name>
</gene>
<dbReference type="InterPro" id="IPR036236">
    <property type="entry name" value="Znf_C2H2_sf"/>
</dbReference>
<dbReference type="PROSITE" id="PS50157">
    <property type="entry name" value="ZINC_FINGER_C2H2_2"/>
    <property type="match status" value="1"/>
</dbReference>
<accession>A0A5A9NLE1</accession>
<comment type="caution">
    <text evidence="4">The sequence shown here is derived from an EMBL/GenBank/DDBJ whole genome shotgun (WGS) entry which is preliminary data.</text>
</comment>
<protein>
    <submittedName>
        <fullName evidence="4">Zinc finger protein 518B</fullName>
    </submittedName>
</protein>
<feature type="compositionally biased region" description="Polar residues" evidence="2">
    <location>
        <begin position="486"/>
        <end position="542"/>
    </location>
</feature>
<feature type="compositionally biased region" description="Basic and acidic residues" evidence="2">
    <location>
        <begin position="713"/>
        <end position="722"/>
    </location>
</feature>
<feature type="compositionally biased region" description="Basic residues" evidence="2">
    <location>
        <begin position="803"/>
        <end position="819"/>
    </location>
</feature>